<evidence type="ECO:0000256" key="5">
    <source>
        <dbReference type="SAM" id="MobiDB-lite"/>
    </source>
</evidence>
<feature type="transmembrane region" description="Helical" evidence="6">
    <location>
        <begin position="107"/>
        <end position="125"/>
    </location>
</feature>
<feature type="transmembrane region" description="Helical" evidence="6">
    <location>
        <begin position="406"/>
        <end position="429"/>
    </location>
</feature>
<keyword evidence="4 6" id="KW-0472">Membrane</keyword>
<reference evidence="7 8" key="1">
    <citation type="submission" date="2017-08" db="EMBL/GenBank/DDBJ databases">
        <title>Harnessing the power of phylogenomics to disentangle the directionality and signatures of interkingdom host jumping in the parasitic fungal genus Tolypocladium.</title>
        <authorList>
            <person name="Quandt C.A."/>
            <person name="Patterson W."/>
            <person name="Spatafora J.W."/>
        </authorList>
    </citation>
    <scope>NUCLEOTIDE SEQUENCE [LARGE SCALE GENOMIC DNA]</scope>
    <source>
        <strain evidence="7 8">CBS 113982</strain>
    </source>
</reference>
<comment type="subcellular location">
    <subcellularLocation>
        <location evidence="1">Membrane</location>
        <topology evidence="1">Multi-pass membrane protein</topology>
    </subcellularLocation>
</comment>
<feature type="transmembrane region" description="Helical" evidence="6">
    <location>
        <begin position="81"/>
        <end position="101"/>
    </location>
</feature>
<feature type="transmembrane region" description="Helical" evidence="6">
    <location>
        <begin position="54"/>
        <end position="74"/>
    </location>
</feature>
<feature type="transmembrane region" description="Helical" evidence="6">
    <location>
        <begin position="338"/>
        <end position="356"/>
    </location>
</feature>
<evidence type="ECO:0000313" key="7">
    <source>
        <dbReference type="EMBL" id="PNY26827.1"/>
    </source>
</evidence>
<evidence type="ECO:0000256" key="2">
    <source>
        <dbReference type="ARBA" id="ARBA00022692"/>
    </source>
</evidence>
<keyword evidence="3 6" id="KW-1133">Transmembrane helix</keyword>
<comment type="caution">
    <text evidence="7">The sequence shown here is derived from an EMBL/GenBank/DDBJ whole genome shotgun (WGS) entry which is preliminary data.</text>
</comment>
<feature type="transmembrane region" description="Helical" evidence="6">
    <location>
        <begin position="235"/>
        <end position="259"/>
    </location>
</feature>
<dbReference type="GO" id="GO:0016020">
    <property type="term" value="C:membrane"/>
    <property type="evidence" value="ECO:0007669"/>
    <property type="project" value="UniProtKB-SubCell"/>
</dbReference>
<evidence type="ECO:0000256" key="1">
    <source>
        <dbReference type="ARBA" id="ARBA00004141"/>
    </source>
</evidence>
<evidence type="ECO:0008006" key="9">
    <source>
        <dbReference type="Google" id="ProtNLM"/>
    </source>
</evidence>
<dbReference type="PANTHER" id="PTHR23294">
    <property type="entry name" value="ET TRANSLATION PRODUCT-RELATED"/>
    <property type="match status" value="1"/>
</dbReference>
<feature type="transmembrane region" description="Helical" evidence="6">
    <location>
        <begin position="21"/>
        <end position="42"/>
    </location>
</feature>
<evidence type="ECO:0000256" key="4">
    <source>
        <dbReference type="ARBA" id="ARBA00023136"/>
    </source>
</evidence>
<dbReference type="AlphaFoldDB" id="A0A2K3QGZ9"/>
<dbReference type="Pfam" id="PF05978">
    <property type="entry name" value="UNC-93"/>
    <property type="match status" value="1"/>
</dbReference>
<dbReference type="OrthoDB" id="196103at2759"/>
<dbReference type="Proteomes" id="UP000236621">
    <property type="component" value="Unassembled WGS sequence"/>
</dbReference>
<keyword evidence="8" id="KW-1185">Reference proteome</keyword>
<accession>A0A2K3QGZ9</accession>
<dbReference type="SUPFAM" id="SSF103473">
    <property type="entry name" value="MFS general substrate transporter"/>
    <property type="match status" value="1"/>
</dbReference>
<sequence>MVNLSALQYGRLRYNSPWAQVAIVGFVALCSVGMFTAIGGLGAGGTQDVQLSDIANSVLYGCFFVAGFFSGSINNILGPRLTMSIGASGYSIYLGALWNFQLHGTRWFFIFAGGVLGVSAALFWAAQGSIMMAYPMEKDKGRSFAVFWVIFQMGTLIGAAIALGIEFHSTSAVVSTGVYVTFMIIMLTAMATSWLVLPPHLVIRGDGSIVELQVSPSPKQEFRNFIQMFKDWRMLALFPMFFSSNYFYAYQGALTAILFNGRTRALVSLLTGIGSMIGSLLIGSITDVLPFSRRNRALVGCAFVFILTCIVWAGGLGFQIKFTRASVEVLGVAIPWDWTFGVAAGPIILMLAYYLVDTTIQGLAYYTMSSMTNDPCKLARMAGYYKGIQSAGGAVSFGMDAVKTAYLGEILISWLLILVSLPVCALVVYRIRDTNYEVETVKHVEEMEPETFREISQPDEHTGLDRSCDEI</sequence>
<dbReference type="Gene3D" id="1.20.1250.20">
    <property type="entry name" value="MFS general substrate transporter like domains"/>
    <property type="match status" value="1"/>
</dbReference>
<dbReference type="EMBL" id="NRSZ01000494">
    <property type="protein sequence ID" value="PNY26827.1"/>
    <property type="molecule type" value="Genomic_DNA"/>
</dbReference>
<feature type="transmembrane region" description="Helical" evidence="6">
    <location>
        <begin position="145"/>
        <end position="165"/>
    </location>
</feature>
<feature type="region of interest" description="Disordered" evidence="5">
    <location>
        <begin position="449"/>
        <end position="471"/>
    </location>
</feature>
<feature type="transmembrane region" description="Helical" evidence="6">
    <location>
        <begin position="265"/>
        <end position="285"/>
    </location>
</feature>
<evidence type="ECO:0000256" key="3">
    <source>
        <dbReference type="ARBA" id="ARBA00022989"/>
    </source>
</evidence>
<gene>
    <name evidence="7" type="ORF">TCAP_03236</name>
</gene>
<dbReference type="PANTHER" id="PTHR23294:SF17">
    <property type="entry name" value="DUF895 DOMAIN MEMBRANE PROTEIN"/>
    <property type="match status" value="1"/>
</dbReference>
<dbReference type="InterPro" id="IPR036259">
    <property type="entry name" value="MFS_trans_sf"/>
</dbReference>
<name>A0A2K3QGZ9_9HYPO</name>
<keyword evidence="2 6" id="KW-0812">Transmembrane</keyword>
<dbReference type="InterPro" id="IPR010291">
    <property type="entry name" value="Ion_channel_UNC-93"/>
</dbReference>
<protein>
    <recommendedName>
        <fullName evidence="9">UNC93-like protein</fullName>
    </recommendedName>
</protein>
<feature type="transmembrane region" description="Helical" evidence="6">
    <location>
        <begin position="297"/>
        <end position="318"/>
    </location>
</feature>
<evidence type="ECO:0000256" key="6">
    <source>
        <dbReference type="SAM" id="Phobius"/>
    </source>
</evidence>
<dbReference type="InterPro" id="IPR051617">
    <property type="entry name" value="UNC-93-like_regulator"/>
</dbReference>
<organism evidence="7 8">
    <name type="scientific">Tolypocladium capitatum</name>
    <dbReference type="NCBI Taxonomy" id="45235"/>
    <lineage>
        <taxon>Eukaryota</taxon>
        <taxon>Fungi</taxon>
        <taxon>Dikarya</taxon>
        <taxon>Ascomycota</taxon>
        <taxon>Pezizomycotina</taxon>
        <taxon>Sordariomycetes</taxon>
        <taxon>Hypocreomycetidae</taxon>
        <taxon>Hypocreales</taxon>
        <taxon>Ophiocordycipitaceae</taxon>
        <taxon>Tolypocladium</taxon>
    </lineage>
</organism>
<feature type="transmembrane region" description="Helical" evidence="6">
    <location>
        <begin position="177"/>
        <end position="197"/>
    </location>
</feature>
<proteinExistence type="predicted"/>
<evidence type="ECO:0000313" key="8">
    <source>
        <dbReference type="Proteomes" id="UP000236621"/>
    </source>
</evidence>